<reference evidence="7" key="1">
    <citation type="submission" date="2021-01" db="EMBL/GenBank/DDBJ databases">
        <authorList>
            <consortium name="Genoscope - CEA"/>
            <person name="William W."/>
        </authorList>
    </citation>
    <scope>NUCLEOTIDE SEQUENCE</scope>
</reference>
<feature type="domain" description="EF-hand" evidence="6">
    <location>
        <begin position="80"/>
        <end position="115"/>
    </location>
</feature>
<sequence length="188" mass="21677">MRVEDLKHFKGLFFLLSSLFSISRSYKNSFIWMDQTQQQELTQEQIMEFKEAFCLFDKDGDGCITADELATVIRSLDQNPTEQELQDMINEIDSDGNGTIEFSEFLNLMANKIQETDADEELKEAFKVFDKDQNGYISAMSRLLRHVMISLGEKLTDEEVDQMIKEADLDGDGQVNYDEFVRMMMASG</sequence>
<evidence type="ECO:0000256" key="3">
    <source>
        <dbReference type="ARBA" id="ARBA00022723"/>
    </source>
</evidence>
<dbReference type="FunFam" id="1.10.238.10:FF:000202">
    <property type="entry name" value="Calmodulin-like protein 8"/>
    <property type="match status" value="1"/>
</dbReference>
<accession>A0A816ID63</accession>
<dbReference type="PANTHER" id="PTHR23048:SF53">
    <property type="entry name" value="CALMODULIN"/>
    <property type="match status" value="1"/>
</dbReference>
<evidence type="ECO:0000256" key="5">
    <source>
        <dbReference type="ARBA" id="ARBA00022837"/>
    </source>
</evidence>
<keyword evidence="5" id="KW-0106">Calcium</keyword>
<dbReference type="CDD" id="cd00051">
    <property type="entry name" value="EFh"/>
    <property type="match status" value="2"/>
</dbReference>
<evidence type="ECO:0000256" key="2">
    <source>
        <dbReference type="ARBA" id="ARBA00009763"/>
    </source>
</evidence>
<dbReference type="SUPFAM" id="SSF47473">
    <property type="entry name" value="EF-hand"/>
    <property type="match status" value="1"/>
</dbReference>
<dbReference type="Pfam" id="PF13499">
    <property type="entry name" value="EF-hand_7"/>
    <property type="match status" value="2"/>
</dbReference>
<dbReference type="GO" id="GO:0005509">
    <property type="term" value="F:calcium ion binding"/>
    <property type="evidence" value="ECO:0007669"/>
    <property type="project" value="InterPro"/>
</dbReference>
<feature type="domain" description="EF-hand" evidence="6">
    <location>
        <begin position="155"/>
        <end position="188"/>
    </location>
</feature>
<evidence type="ECO:0000259" key="6">
    <source>
        <dbReference type="PROSITE" id="PS50222"/>
    </source>
</evidence>
<dbReference type="EMBL" id="HG994367">
    <property type="protein sequence ID" value="CAF1705479.1"/>
    <property type="molecule type" value="Genomic_DNA"/>
</dbReference>
<feature type="domain" description="EF-hand" evidence="6">
    <location>
        <begin position="44"/>
        <end position="79"/>
    </location>
</feature>
<dbReference type="InterPro" id="IPR002048">
    <property type="entry name" value="EF_hand_dom"/>
</dbReference>
<dbReference type="PROSITE" id="PS00018">
    <property type="entry name" value="EF_HAND_1"/>
    <property type="match status" value="3"/>
</dbReference>
<comment type="similarity">
    <text evidence="2">Belongs to the calmodulin family.</text>
</comment>
<dbReference type="AlphaFoldDB" id="A0A816ID63"/>
<dbReference type="Gene3D" id="1.10.238.10">
    <property type="entry name" value="EF-hand"/>
    <property type="match status" value="3"/>
</dbReference>
<keyword evidence="3" id="KW-0479">Metal-binding</keyword>
<dbReference type="PANTHER" id="PTHR23048">
    <property type="entry name" value="MYOSIN LIGHT CHAIN 1, 3"/>
    <property type="match status" value="1"/>
</dbReference>
<proteinExistence type="inferred from homology"/>
<evidence type="ECO:0000313" key="7">
    <source>
        <dbReference type="EMBL" id="CAF1705479.1"/>
    </source>
</evidence>
<feature type="domain" description="EF-hand" evidence="6">
    <location>
        <begin position="117"/>
        <end position="154"/>
    </location>
</feature>
<dbReference type="FunFam" id="1.10.238.10:FF:000327">
    <property type="entry name" value="Calmodulin-like protein 11"/>
    <property type="match status" value="1"/>
</dbReference>
<dbReference type="PROSITE" id="PS50222">
    <property type="entry name" value="EF_HAND_2"/>
    <property type="match status" value="4"/>
</dbReference>
<evidence type="ECO:0000256" key="4">
    <source>
        <dbReference type="ARBA" id="ARBA00022737"/>
    </source>
</evidence>
<dbReference type="InterPro" id="IPR018247">
    <property type="entry name" value="EF_Hand_1_Ca_BS"/>
</dbReference>
<name>A0A816ID63_BRANA</name>
<dbReference type="SMART" id="SM00054">
    <property type="entry name" value="EFh"/>
    <property type="match status" value="4"/>
</dbReference>
<dbReference type="InterPro" id="IPR050230">
    <property type="entry name" value="CALM/Myosin/TropC-like"/>
</dbReference>
<comment type="function">
    <text evidence="1">Potential calcium sensor.</text>
</comment>
<gene>
    <name evidence="7" type="ORF">DARMORV10_C03P52840.1</name>
</gene>
<keyword evidence="4" id="KW-0677">Repeat</keyword>
<organism evidence="7">
    <name type="scientific">Brassica napus</name>
    <name type="common">Rape</name>
    <dbReference type="NCBI Taxonomy" id="3708"/>
    <lineage>
        <taxon>Eukaryota</taxon>
        <taxon>Viridiplantae</taxon>
        <taxon>Streptophyta</taxon>
        <taxon>Embryophyta</taxon>
        <taxon>Tracheophyta</taxon>
        <taxon>Spermatophyta</taxon>
        <taxon>Magnoliopsida</taxon>
        <taxon>eudicotyledons</taxon>
        <taxon>Gunneridae</taxon>
        <taxon>Pentapetalae</taxon>
        <taxon>rosids</taxon>
        <taxon>malvids</taxon>
        <taxon>Brassicales</taxon>
        <taxon>Brassicaceae</taxon>
        <taxon>Brassiceae</taxon>
        <taxon>Brassica</taxon>
    </lineage>
</organism>
<protein>
    <submittedName>
        <fullName evidence="7">(rape) hypothetical protein</fullName>
    </submittedName>
</protein>
<evidence type="ECO:0000256" key="1">
    <source>
        <dbReference type="ARBA" id="ARBA00003291"/>
    </source>
</evidence>
<dbReference type="InterPro" id="IPR011992">
    <property type="entry name" value="EF-hand-dom_pair"/>
</dbReference>
<dbReference type="Proteomes" id="UP001295469">
    <property type="component" value="Chromosome C03"/>
</dbReference>